<dbReference type="OrthoDB" id="8195485at2759"/>
<sequence length="88" mass="10179">MASLPPSEAATHHHSLRIYHQIQRWLCNKREAPRTRFNPGQDILEVQGGMYGKLQMLEGQILSSNLCLCCWDTCNTKKTVFYSDYFSL</sequence>
<reference evidence="1 2" key="1">
    <citation type="journal article" date="2019" name="Sci. Rep.">
        <title>Orb-weaving spider Araneus ventricosus genome elucidates the spidroin gene catalogue.</title>
        <authorList>
            <person name="Kono N."/>
            <person name="Nakamura H."/>
            <person name="Ohtoshi R."/>
            <person name="Moran D.A.P."/>
            <person name="Shinohara A."/>
            <person name="Yoshida Y."/>
            <person name="Fujiwara M."/>
            <person name="Mori M."/>
            <person name="Tomita M."/>
            <person name="Arakawa K."/>
        </authorList>
    </citation>
    <scope>NUCLEOTIDE SEQUENCE [LARGE SCALE GENOMIC DNA]</scope>
</reference>
<organism evidence="1 2">
    <name type="scientific">Araneus ventricosus</name>
    <name type="common">Orbweaver spider</name>
    <name type="synonym">Epeira ventricosa</name>
    <dbReference type="NCBI Taxonomy" id="182803"/>
    <lineage>
        <taxon>Eukaryota</taxon>
        <taxon>Metazoa</taxon>
        <taxon>Ecdysozoa</taxon>
        <taxon>Arthropoda</taxon>
        <taxon>Chelicerata</taxon>
        <taxon>Arachnida</taxon>
        <taxon>Araneae</taxon>
        <taxon>Araneomorphae</taxon>
        <taxon>Entelegynae</taxon>
        <taxon>Araneoidea</taxon>
        <taxon>Araneidae</taxon>
        <taxon>Araneus</taxon>
    </lineage>
</organism>
<evidence type="ECO:0000313" key="2">
    <source>
        <dbReference type="Proteomes" id="UP000499080"/>
    </source>
</evidence>
<protein>
    <submittedName>
        <fullName evidence="1">Uncharacterized protein</fullName>
    </submittedName>
</protein>
<accession>A0A4Y2JE89</accession>
<dbReference type="AlphaFoldDB" id="A0A4Y2JE89"/>
<comment type="caution">
    <text evidence="1">The sequence shown here is derived from an EMBL/GenBank/DDBJ whole genome shotgun (WGS) entry which is preliminary data.</text>
</comment>
<gene>
    <name evidence="1" type="ORF">AVEN_97364_1</name>
</gene>
<dbReference type="EMBL" id="BGPR01003386">
    <property type="protein sequence ID" value="GBM87496.1"/>
    <property type="molecule type" value="Genomic_DNA"/>
</dbReference>
<evidence type="ECO:0000313" key="1">
    <source>
        <dbReference type="EMBL" id="GBM87496.1"/>
    </source>
</evidence>
<proteinExistence type="predicted"/>
<name>A0A4Y2JE89_ARAVE</name>
<dbReference type="Proteomes" id="UP000499080">
    <property type="component" value="Unassembled WGS sequence"/>
</dbReference>
<keyword evidence="2" id="KW-1185">Reference proteome</keyword>